<dbReference type="HOGENOM" id="CLU_142825_3_3_0"/>
<dbReference type="eggNOG" id="COG2361">
    <property type="taxonomic scope" value="Bacteria"/>
</dbReference>
<reference evidence="7 8" key="1">
    <citation type="submission" date="2009-06" db="EMBL/GenBank/DDBJ databases">
        <title>Complete sequence of Thermotogales bacterium TBF 19.5.1.</title>
        <authorList>
            <consortium name="US DOE Joint Genome Institute"/>
            <person name="Lucas S."/>
            <person name="Copeland A."/>
            <person name="Lapidus A."/>
            <person name="Glavina del Rio T."/>
            <person name="Tice H."/>
            <person name="Bruce D."/>
            <person name="Goodwin L."/>
            <person name="Pitluck S."/>
            <person name="Chertkov O."/>
            <person name="Brettin T."/>
            <person name="Detter J.C."/>
            <person name="Han C."/>
            <person name="Schmutz J."/>
            <person name="Larimer F."/>
            <person name="Land M."/>
            <person name="Hauser L."/>
            <person name="Kyrpides N."/>
            <person name="Ovchinnikova G."/>
            <person name="Noll K."/>
        </authorList>
    </citation>
    <scope>NUCLEOTIDE SEQUENCE [LARGE SCALE GENOMIC DNA]</scope>
    <source>
        <strain evidence="8">ATCC BAA-1733 / DSM 21960 / TBF 19.5.1</strain>
    </source>
</reference>
<evidence type="ECO:0000256" key="4">
    <source>
        <dbReference type="ARBA" id="ARBA00022741"/>
    </source>
</evidence>
<evidence type="ECO:0000256" key="2">
    <source>
        <dbReference type="ARBA" id="ARBA00022649"/>
    </source>
</evidence>
<comment type="similarity">
    <text evidence="6">Belongs to the HepT RNase toxin family.</text>
</comment>
<dbReference type="PANTHER" id="PTHR34139:SF1">
    <property type="entry name" value="RNASE MJ1380-RELATED"/>
    <property type="match status" value="1"/>
</dbReference>
<evidence type="ECO:0000256" key="6">
    <source>
        <dbReference type="ARBA" id="ARBA00024207"/>
    </source>
</evidence>
<dbReference type="GO" id="GO:0016787">
    <property type="term" value="F:hydrolase activity"/>
    <property type="evidence" value="ECO:0007669"/>
    <property type="project" value="UniProtKB-KW"/>
</dbReference>
<evidence type="ECO:0000256" key="5">
    <source>
        <dbReference type="ARBA" id="ARBA00022801"/>
    </source>
</evidence>
<keyword evidence="5" id="KW-0378">Hydrolase</keyword>
<dbReference type="PANTHER" id="PTHR34139">
    <property type="entry name" value="UPF0331 PROTEIN MJ0127"/>
    <property type="match status" value="1"/>
</dbReference>
<evidence type="ECO:0000256" key="3">
    <source>
        <dbReference type="ARBA" id="ARBA00022722"/>
    </source>
</evidence>
<dbReference type="InterPro" id="IPR008201">
    <property type="entry name" value="HepT-like"/>
</dbReference>
<accession>C5CIW8</accession>
<protein>
    <recommendedName>
        <fullName evidence="9">DUF86 domain-containing protein</fullName>
    </recommendedName>
</protein>
<dbReference type="Pfam" id="PF01934">
    <property type="entry name" value="HepT-like"/>
    <property type="match status" value="1"/>
</dbReference>
<reference evidence="7 8" key="2">
    <citation type="journal article" date="2011" name="J. Bacteriol.">
        <title>Genome Sequence of Kosmotoga olearia Strain TBF 19.5.1, a Thermophilic Bacterium with a Wide Growth Temperature Range, Isolated from the Troll B Oil Platform in the North Sea.</title>
        <authorList>
            <person name="Swithers K.S."/>
            <person name="Dipippo J.L."/>
            <person name="Bruce D.C."/>
            <person name="Detter C."/>
            <person name="Tapia R."/>
            <person name="Han S."/>
            <person name="Goodwin L.A."/>
            <person name="Han J."/>
            <person name="Woyke T."/>
            <person name="Pitluck S."/>
            <person name="Pennacchio L."/>
            <person name="Nolan M."/>
            <person name="Mikhailova N."/>
            <person name="Land M.L."/>
            <person name="Nesbo C.L."/>
            <person name="Gogarten J.P."/>
            <person name="Noll K.M."/>
        </authorList>
    </citation>
    <scope>NUCLEOTIDE SEQUENCE [LARGE SCALE GENOMIC DNA]</scope>
    <source>
        <strain evidence="8">ATCC BAA-1733 / DSM 21960 / TBF 19.5.1</strain>
    </source>
</reference>
<keyword evidence="3" id="KW-0540">Nuclease</keyword>
<dbReference type="STRING" id="521045.Kole_0232"/>
<proteinExistence type="inferred from homology"/>
<keyword evidence="4" id="KW-0547">Nucleotide-binding</keyword>
<keyword evidence="1" id="KW-0597">Phosphoprotein</keyword>
<name>C5CIW8_KOSOT</name>
<dbReference type="KEGG" id="kol:Kole_0232"/>
<sequence length="115" mass="13619">MSERTPTELIEDIIEAINRIMNYIDNLTYNEFLNDLKTQDAVVRNIEIIGEAAKKIPLHIRQKYSRIPWKEIAGTRDKLIHDYFGVNFDIVWAIIKNDLPELRKQIESIKSDMRF</sequence>
<dbReference type="GO" id="GO:0004540">
    <property type="term" value="F:RNA nuclease activity"/>
    <property type="evidence" value="ECO:0007669"/>
    <property type="project" value="InterPro"/>
</dbReference>
<dbReference type="Proteomes" id="UP000002382">
    <property type="component" value="Chromosome"/>
</dbReference>
<organism evidence="7 8">
    <name type="scientific">Kosmotoga olearia (strain ATCC BAA-1733 / DSM 21960 / TBF 19.5.1)</name>
    <dbReference type="NCBI Taxonomy" id="521045"/>
    <lineage>
        <taxon>Bacteria</taxon>
        <taxon>Thermotogati</taxon>
        <taxon>Thermotogota</taxon>
        <taxon>Thermotogae</taxon>
        <taxon>Kosmotogales</taxon>
        <taxon>Kosmotogaceae</taxon>
        <taxon>Kosmotoga</taxon>
    </lineage>
</organism>
<keyword evidence="2" id="KW-1277">Toxin-antitoxin system</keyword>
<dbReference type="GO" id="GO:0000166">
    <property type="term" value="F:nucleotide binding"/>
    <property type="evidence" value="ECO:0007669"/>
    <property type="project" value="UniProtKB-KW"/>
</dbReference>
<dbReference type="Gene3D" id="1.20.120.580">
    <property type="entry name" value="bsu32300-like"/>
    <property type="match status" value="1"/>
</dbReference>
<dbReference type="InterPro" id="IPR037038">
    <property type="entry name" value="HepT-like_sf"/>
</dbReference>
<evidence type="ECO:0008006" key="9">
    <source>
        <dbReference type="Google" id="ProtNLM"/>
    </source>
</evidence>
<gene>
    <name evidence="7" type="ordered locus">Kole_0232</name>
</gene>
<evidence type="ECO:0000256" key="1">
    <source>
        <dbReference type="ARBA" id="ARBA00022553"/>
    </source>
</evidence>
<evidence type="ECO:0000313" key="7">
    <source>
        <dbReference type="EMBL" id="ACR78957.1"/>
    </source>
</evidence>
<dbReference type="AlphaFoldDB" id="C5CIW8"/>
<dbReference type="RefSeq" id="WP_012744744.1">
    <property type="nucleotide sequence ID" value="NC_012785.1"/>
</dbReference>
<dbReference type="GO" id="GO:0110001">
    <property type="term" value="C:toxin-antitoxin complex"/>
    <property type="evidence" value="ECO:0007669"/>
    <property type="project" value="InterPro"/>
</dbReference>
<dbReference type="EMBL" id="CP001634">
    <property type="protein sequence ID" value="ACR78957.1"/>
    <property type="molecule type" value="Genomic_DNA"/>
</dbReference>
<dbReference type="InterPro" id="IPR051813">
    <property type="entry name" value="HepT_RNase_toxin"/>
</dbReference>
<keyword evidence="8" id="KW-1185">Reference proteome</keyword>
<dbReference type="OrthoDB" id="9810538at2"/>
<evidence type="ECO:0000313" key="8">
    <source>
        <dbReference type="Proteomes" id="UP000002382"/>
    </source>
</evidence>